<sequence>MRKGKLSYLLGGEARMERKKHSITDEQVSHVASMASMPYSGPSMTYSGPSMASPVVPFEASYFASEMAKPEIIKSTMARSMESHVLVAAQRSLDRREDANEAAARIAGAMREGYGGWWHCIIGDSCYSYSIYDVEGCFISLKMDGKWILLFKSRS</sequence>
<evidence type="ECO:0000313" key="2">
    <source>
        <dbReference type="Proteomes" id="UP000677054"/>
    </source>
</evidence>
<dbReference type="AlphaFoldDB" id="A0A7R9FQ30"/>
<dbReference type="EMBL" id="CAJPEV010003022">
    <property type="protein sequence ID" value="CAG0898698.1"/>
    <property type="molecule type" value="Genomic_DNA"/>
</dbReference>
<dbReference type="CDD" id="cd21450">
    <property type="entry name" value="DLC-like_DYNLL1-like"/>
    <property type="match status" value="1"/>
</dbReference>
<evidence type="ECO:0000313" key="1">
    <source>
        <dbReference type="EMBL" id="CAD7250708.1"/>
    </source>
</evidence>
<organism evidence="1">
    <name type="scientific">Darwinula stevensoni</name>
    <dbReference type="NCBI Taxonomy" id="69355"/>
    <lineage>
        <taxon>Eukaryota</taxon>
        <taxon>Metazoa</taxon>
        <taxon>Ecdysozoa</taxon>
        <taxon>Arthropoda</taxon>
        <taxon>Crustacea</taxon>
        <taxon>Oligostraca</taxon>
        <taxon>Ostracoda</taxon>
        <taxon>Podocopa</taxon>
        <taxon>Podocopida</taxon>
        <taxon>Darwinulocopina</taxon>
        <taxon>Darwinuloidea</taxon>
        <taxon>Darwinulidae</taxon>
        <taxon>Darwinula</taxon>
    </lineage>
</organism>
<dbReference type="SMART" id="SM01375">
    <property type="entry name" value="Dynein_light"/>
    <property type="match status" value="1"/>
</dbReference>
<dbReference type="GO" id="GO:0007017">
    <property type="term" value="P:microtubule-based process"/>
    <property type="evidence" value="ECO:0007669"/>
    <property type="project" value="InterPro"/>
</dbReference>
<dbReference type="InterPro" id="IPR001372">
    <property type="entry name" value="Dynein_light_chain_typ-1/2"/>
</dbReference>
<dbReference type="GO" id="GO:0030286">
    <property type="term" value="C:dynein complex"/>
    <property type="evidence" value="ECO:0007669"/>
    <property type="project" value="InterPro"/>
</dbReference>
<name>A0A7R9FQ30_9CRUS</name>
<reference evidence="1" key="1">
    <citation type="submission" date="2020-11" db="EMBL/GenBank/DDBJ databases">
        <authorList>
            <person name="Tran Van P."/>
        </authorList>
    </citation>
    <scope>NUCLEOTIDE SEQUENCE</scope>
</reference>
<gene>
    <name evidence="1" type="ORF">DSTB1V02_LOCUS10477</name>
</gene>
<dbReference type="Gene3D" id="3.30.740.10">
    <property type="entry name" value="Protein Inhibitor Of Neuronal Nitric Oxide Synthase"/>
    <property type="match status" value="1"/>
</dbReference>
<protein>
    <recommendedName>
        <fullName evidence="3">Dynein light chain</fullName>
    </recommendedName>
</protein>
<dbReference type="Pfam" id="PF01221">
    <property type="entry name" value="Dynein_light"/>
    <property type="match status" value="1"/>
</dbReference>
<evidence type="ECO:0008006" key="3">
    <source>
        <dbReference type="Google" id="ProtNLM"/>
    </source>
</evidence>
<accession>A0A7R9FQ30</accession>
<keyword evidence="2" id="KW-1185">Reference proteome</keyword>
<dbReference type="EMBL" id="LR902539">
    <property type="protein sequence ID" value="CAD7250708.1"/>
    <property type="molecule type" value="Genomic_DNA"/>
</dbReference>
<proteinExistence type="predicted"/>
<dbReference type="OrthoDB" id="10033309at2759"/>
<dbReference type="Proteomes" id="UP000677054">
    <property type="component" value="Unassembled WGS sequence"/>
</dbReference>
<dbReference type="SUPFAM" id="SSF54648">
    <property type="entry name" value="DLC"/>
    <property type="match status" value="1"/>
</dbReference>
<dbReference type="InterPro" id="IPR037177">
    <property type="entry name" value="DLC_sf"/>
</dbReference>